<feature type="domain" description="Transcription factor tau subunit sfc3/Tfc3 C-terminal" evidence="2">
    <location>
        <begin position="1540"/>
        <end position="1965"/>
    </location>
</feature>
<sequence length="2025" mass="228342">MATIMDTMIATVLNLVQAAGPQGLSIREIFDGLASEYLDHLDPARRDAVWKEFRAQRNIFIKDPEGKEMPINTTRFRMMSFTEMESDNLSCTQVFREELPLAGIKRKSSFGEESAAKRRSPSPTVPPDIAKFVHPLLAPRAISYVSPYSSPYASAPIPQVAVPAQPPTVPQPLYNPLLAAHAAYKVSQTTTPIAAQPSMSGYVPLPPPPHVSYQPYVHDGSTAWSDVLAPQPIPKAPQPPSSPASRPKNRKPRKRRTPKPQNQEGDTQPMEYEMSEDTTINNEYPLQPLVFARKRRMPRQNPEERPSQKPRQNHQPDEDFAAELAQAQAAVLPEGSTRLACIFNGICGHLVLSKDLSVLEFIQALQPTSNTPMLVLPIGKLAEEPITSTKGSDPMELRIKATNDKKEKITYSFTFVETGVEPEPAHLMRHQIITAVLSAEFGPDDDLPPVGDVYGSGDVQPNAAQNSKQSTKPGDSQQSVDDEFGPDDDLPSPNDFSAPDDLDRVQLQQQQLQEALARKSRKPKQSAKPGDSQQTVEDEFGPDGDLPTLDDPNFAQLVQQQQDLQAQLGSLYGSGDPQPSAQKPEKSQNPKKTKKEKKYEKVDASDKPYMCANCGKRWMQSWGLDYHLTKSNSPCNPNADMTAYEEKRARREARHGSKKSNGAIKSGSLDDPQLSAQQQVGEGGPSNTSLDNEVRVEDGDPQVDSPSTSEDILPQDIPLPPETPKPKRRQPSKKQAASASLQREPQVSETEEPRTERSGQKRRQSERKSKQATRAQREEAEQSDASASSDDSIFEWAQKYSTTGVERPRKGRVVNNLTTTPSNKKMYKALPFESFALGELVDQMAMHNSMSKLIAGVPALEGMEEVTESSAIRHCEEILLSVVQGNDGFFPGDMAIWIGFVDIWVKTFGFAMPRNDVLPESKLCSKTVDHLIETKRLRCVDFTWIDSKKREITRTILILAGSQVDSKAIDALKALIQQCYPDLYVPPQFAPPEPFLSRLNALATRRLPQAERDRLRRKEEGAASSDPDPPPQMIGDESDDDFVVGEAEEADEDADEDADSMGDELDNEGNWQDDDLDLDSDEKKPKRKTKRKGEKRGDGRARQRSPTHNKAISEGLRRNWATRKAKNPDSFFPKRKSRNVVKKLLTEEEKAQRAETAYLNKRSWDAQPAFMPNPATGAWDQETEQKKSRKGVRHIPKPKIPYPITYMQAKDGTWSLQPYGHGAPPIHARPLRRMDEGAYVKRAHRDHRPVIFPKKNRMFLPANPPKALLEQNLLTPAPYSGSISRITGKPKRKYARKNQPAKKPTAACRTLSKVTGKTVRPYQRKFPTFVPDNSKDTKKRTKKPINEANILRFFEPKKLLPGAPRNVGLEFLPPTFGLPASSYKGPSPGVHQFQPDYRRLIFIAPSIVTGGEDPHRGSWTVGLWRPVASGSLTLTWNDATAFDLESLPVDKLDFGRDDHYRSIKQPAKRRGGKPRPTFTLIPPKKLTKGMRFKYTRALTALPSDFKDLFEDAKDATKELGVQIGQPNRAAQFNRRIKGSKAILSPRDEKRLILTVATIRTLTGGVTALIDWVLVSQSFQDYTCNFLAKYWNGLQRSRRDVIERLIEDFQKAFLQAYQKNKVPKIDYDRLTEYQFHQLVKWALRNKNINTSMTTKQNKIRESRNLIEGKFSVTEVSPEANERPWRDQFDSEKTALYKKMDMAVAEPRSVLSMPKESPKMSKDELQVIRSWVRAVAVTPPEDYDAKIAQEKLLSIINGENINIQKEKIKHVLTILQEQKILLRASRVRRLFGCVFEVTGKFLEPLNKMDVQVEQVIDAAMAKWYLDQRFWLDEPVPHNYFTTAGWMLAVTSMQAMGDIHTNTKVWPSQGKKMGMLDGGGYETRQIPKESYRFDLFLSPREGFYVYDCDNETLKKFLEAEPPRGSAAGELPIWWGITGKLNRDIWKRTLCSIASLMKTRSGINIEGLKQHFGYTFEEWELRLVMEWGTELGLFYGSYPKQIEGWRLGFWWWLLLGRLFDDGVAVGKGK</sequence>
<feature type="compositionally biased region" description="Basic residues" evidence="1">
    <location>
        <begin position="247"/>
        <end position="258"/>
    </location>
</feature>
<keyword evidence="4" id="KW-1185">Reference proteome</keyword>
<feature type="compositionally biased region" description="Basic and acidic residues" evidence="1">
    <location>
        <begin position="597"/>
        <end position="606"/>
    </location>
</feature>
<dbReference type="InParanoid" id="A0A2J6SQT3"/>
<feature type="region of interest" description="Disordered" evidence="1">
    <location>
        <begin position="295"/>
        <end position="315"/>
    </location>
</feature>
<dbReference type="InterPro" id="IPR046488">
    <property type="entry name" value="Sfc3/Tfc3_C"/>
</dbReference>
<evidence type="ECO:0000313" key="4">
    <source>
        <dbReference type="Proteomes" id="UP000235371"/>
    </source>
</evidence>
<feature type="compositionally biased region" description="Low complexity" evidence="1">
    <location>
        <begin position="543"/>
        <end position="568"/>
    </location>
</feature>
<accession>A0A2J6SQT3</accession>
<proteinExistence type="predicted"/>
<feature type="compositionally biased region" description="Basic residues" evidence="1">
    <location>
        <begin position="1288"/>
        <end position="1300"/>
    </location>
</feature>
<dbReference type="Pfam" id="PF20222">
    <property type="entry name" value="DUF6581"/>
    <property type="match status" value="1"/>
</dbReference>
<evidence type="ECO:0000259" key="2">
    <source>
        <dbReference type="Pfam" id="PF20222"/>
    </source>
</evidence>
<feature type="region of interest" description="Disordered" evidence="1">
    <location>
        <begin position="1007"/>
        <end position="1135"/>
    </location>
</feature>
<feature type="compositionally biased region" description="Acidic residues" evidence="1">
    <location>
        <begin position="480"/>
        <end position="490"/>
    </location>
</feature>
<feature type="region of interest" description="Disordered" evidence="1">
    <location>
        <begin position="226"/>
        <end position="271"/>
    </location>
</feature>
<feature type="compositionally biased region" description="Pro residues" evidence="1">
    <location>
        <begin position="231"/>
        <end position="242"/>
    </location>
</feature>
<feature type="compositionally biased region" description="Basic residues" evidence="1">
    <location>
        <begin position="1187"/>
        <end position="1197"/>
    </location>
</feature>
<feature type="compositionally biased region" description="Polar residues" evidence="1">
    <location>
        <begin position="462"/>
        <end position="479"/>
    </location>
</feature>
<dbReference type="Proteomes" id="UP000235371">
    <property type="component" value="Unassembled WGS sequence"/>
</dbReference>
<feature type="compositionally biased region" description="Basic residues" evidence="1">
    <location>
        <begin position="1085"/>
        <end position="1094"/>
    </location>
</feature>
<evidence type="ECO:0000256" key="1">
    <source>
        <dbReference type="SAM" id="MobiDB-lite"/>
    </source>
</evidence>
<protein>
    <recommendedName>
        <fullName evidence="2">Transcription factor tau subunit sfc3/Tfc3 C-terminal domain-containing protein</fullName>
    </recommendedName>
</protein>
<dbReference type="RefSeq" id="XP_024730048.1">
    <property type="nucleotide sequence ID" value="XM_024883948.1"/>
</dbReference>
<dbReference type="STRING" id="1095630.A0A2J6SQT3"/>
<feature type="region of interest" description="Disordered" evidence="1">
    <location>
        <begin position="1281"/>
        <end position="1307"/>
    </location>
</feature>
<feature type="region of interest" description="Disordered" evidence="1">
    <location>
        <begin position="1167"/>
        <end position="1197"/>
    </location>
</feature>
<dbReference type="OrthoDB" id="5403573at2759"/>
<organism evidence="3 4">
    <name type="scientific">Hyaloscypha bicolor E</name>
    <dbReference type="NCBI Taxonomy" id="1095630"/>
    <lineage>
        <taxon>Eukaryota</taxon>
        <taxon>Fungi</taxon>
        <taxon>Dikarya</taxon>
        <taxon>Ascomycota</taxon>
        <taxon>Pezizomycotina</taxon>
        <taxon>Leotiomycetes</taxon>
        <taxon>Helotiales</taxon>
        <taxon>Hyaloscyphaceae</taxon>
        <taxon>Hyaloscypha</taxon>
        <taxon>Hyaloscypha bicolor</taxon>
    </lineage>
</organism>
<gene>
    <name evidence="3" type="ORF">K444DRAFT_636036</name>
</gene>
<dbReference type="GeneID" id="36592025"/>
<dbReference type="EMBL" id="KZ613895">
    <property type="protein sequence ID" value="PMD53144.1"/>
    <property type="molecule type" value="Genomic_DNA"/>
</dbReference>
<feature type="compositionally biased region" description="Polar residues" evidence="1">
    <location>
        <begin position="737"/>
        <end position="748"/>
    </location>
</feature>
<feature type="compositionally biased region" description="Acidic residues" evidence="1">
    <location>
        <begin position="1036"/>
        <end position="1080"/>
    </location>
</feature>
<feature type="region of interest" description="Disordered" evidence="1">
    <location>
        <begin position="444"/>
        <end position="606"/>
    </location>
</feature>
<feature type="compositionally biased region" description="Basic and acidic residues" evidence="1">
    <location>
        <begin position="1008"/>
        <end position="1021"/>
    </location>
</feature>
<feature type="region of interest" description="Disordered" evidence="1">
    <location>
        <begin position="627"/>
        <end position="790"/>
    </location>
</feature>
<feature type="compositionally biased region" description="Polar residues" evidence="1">
    <location>
        <begin position="674"/>
        <end position="691"/>
    </location>
</feature>
<reference evidence="3 4" key="1">
    <citation type="submission" date="2016-04" db="EMBL/GenBank/DDBJ databases">
        <title>A degradative enzymes factory behind the ericoid mycorrhizal symbiosis.</title>
        <authorList>
            <consortium name="DOE Joint Genome Institute"/>
            <person name="Martino E."/>
            <person name="Morin E."/>
            <person name="Grelet G."/>
            <person name="Kuo A."/>
            <person name="Kohler A."/>
            <person name="Daghino S."/>
            <person name="Barry K."/>
            <person name="Choi C."/>
            <person name="Cichocki N."/>
            <person name="Clum A."/>
            <person name="Copeland A."/>
            <person name="Hainaut M."/>
            <person name="Haridas S."/>
            <person name="Labutti K."/>
            <person name="Lindquist E."/>
            <person name="Lipzen A."/>
            <person name="Khouja H.-R."/>
            <person name="Murat C."/>
            <person name="Ohm R."/>
            <person name="Olson A."/>
            <person name="Spatafora J."/>
            <person name="Veneault-Fourrey C."/>
            <person name="Henrissat B."/>
            <person name="Grigoriev I."/>
            <person name="Martin F."/>
            <person name="Perotto S."/>
        </authorList>
    </citation>
    <scope>NUCLEOTIDE SEQUENCE [LARGE SCALE GENOMIC DNA]</scope>
    <source>
        <strain evidence="3 4">E</strain>
    </source>
</reference>
<evidence type="ECO:0000313" key="3">
    <source>
        <dbReference type="EMBL" id="PMD53144.1"/>
    </source>
</evidence>
<name>A0A2J6SQT3_9HELO</name>